<feature type="transmembrane region" description="Helical" evidence="1">
    <location>
        <begin position="88"/>
        <end position="109"/>
    </location>
</feature>
<evidence type="ECO:0000256" key="1">
    <source>
        <dbReference type="SAM" id="Phobius"/>
    </source>
</evidence>
<dbReference type="OrthoDB" id="9906833at2"/>
<reference evidence="2 3" key="1">
    <citation type="journal article" date="2011" name="J. Bacteriol.">
        <title>Draft Genome Sequence of Gordonia neofelifaecis NRRL B-59395, a Cholesterol-Degrading Actinomycete.</title>
        <authorList>
            <person name="Ge F."/>
            <person name="Li W."/>
            <person name="Chen G."/>
            <person name="Liu Y."/>
            <person name="Zhang G."/>
            <person name="Yong B."/>
            <person name="Wang Q."/>
            <person name="Wang N."/>
            <person name="Huang Z."/>
            <person name="Li W."/>
            <person name="Wang J."/>
            <person name="Wu C."/>
            <person name="Xie Q."/>
            <person name="Liu G."/>
        </authorList>
    </citation>
    <scope>NUCLEOTIDE SEQUENCE [LARGE SCALE GENOMIC DNA]</scope>
    <source>
        <strain evidence="2 3">NRRL B-59395</strain>
    </source>
</reference>
<evidence type="ECO:0000313" key="2">
    <source>
        <dbReference type="EMBL" id="EGD56522.1"/>
    </source>
</evidence>
<protein>
    <submittedName>
        <fullName evidence="2">Uncharacterized protein</fullName>
    </submittedName>
</protein>
<feature type="transmembrane region" description="Helical" evidence="1">
    <location>
        <begin position="129"/>
        <end position="155"/>
    </location>
</feature>
<dbReference type="AlphaFoldDB" id="F1YFU5"/>
<comment type="caution">
    <text evidence="2">The sequence shown here is derived from an EMBL/GenBank/DDBJ whole genome shotgun (WGS) entry which is preliminary data.</text>
</comment>
<sequence length="166" mass="17031">MQSRTLPFAVVITAVTGIAVTALPWFNLHSVGLDASWNGLGMGTVDANDLGIAPSGRGWLIVAACALAGLAGLAALMPSPKARPVARVMAAVAAVGATAAAFVPIAIWIWPSWYFGDFLDGLGLSSADIGVSTAILIALIVIMLILAALCTALFIDRSEQELLDDA</sequence>
<gene>
    <name evidence="2" type="ORF">SCNU_03187</name>
</gene>
<accession>F1YFU5</accession>
<feature type="transmembrane region" description="Helical" evidence="1">
    <location>
        <begin position="7"/>
        <end position="26"/>
    </location>
</feature>
<keyword evidence="1" id="KW-1133">Transmembrane helix</keyword>
<keyword evidence="3" id="KW-1185">Reference proteome</keyword>
<organism evidence="2 3">
    <name type="scientific">Gordonia neofelifaecis NRRL B-59395</name>
    <dbReference type="NCBI Taxonomy" id="644548"/>
    <lineage>
        <taxon>Bacteria</taxon>
        <taxon>Bacillati</taxon>
        <taxon>Actinomycetota</taxon>
        <taxon>Actinomycetes</taxon>
        <taxon>Mycobacteriales</taxon>
        <taxon>Gordoniaceae</taxon>
        <taxon>Gordonia</taxon>
    </lineage>
</organism>
<dbReference type="EMBL" id="AEUD01000002">
    <property type="protein sequence ID" value="EGD56522.1"/>
    <property type="molecule type" value="Genomic_DNA"/>
</dbReference>
<keyword evidence="1" id="KW-0472">Membrane</keyword>
<feature type="transmembrane region" description="Helical" evidence="1">
    <location>
        <begin position="58"/>
        <end position="76"/>
    </location>
</feature>
<keyword evidence="1" id="KW-0812">Transmembrane</keyword>
<proteinExistence type="predicted"/>
<dbReference type="eggNOG" id="ENOG5031VWE">
    <property type="taxonomic scope" value="Bacteria"/>
</dbReference>
<dbReference type="RefSeq" id="WP_009677906.1">
    <property type="nucleotide sequence ID" value="NZ_AEUD01000002.1"/>
</dbReference>
<dbReference type="STRING" id="644548.SCNU_03187"/>
<name>F1YFU5_9ACTN</name>
<evidence type="ECO:0000313" key="3">
    <source>
        <dbReference type="Proteomes" id="UP000035065"/>
    </source>
</evidence>
<dbReference type="Proteomes" id="UP000035065">
    <property type="component" value="Unassembled WGS sequence"/>
</dbReference>